<dbReference type="InterPro" id="IPR036380">
    <property type="entry name" value="Isochorismatase-like_sf"/>
</dbReference>
<reference evidence="4" key="2">
    <citation type="journal article" date="2014" name="ISME J.">
        <title>Microbial stratification in low pH oxic and suboxic macroscopic growths along an acid mine drainage.</title>
        <authorList>
            <person name="Mendez-Garcia C."/>
            <person name="Mesa V."/>
            <person name="Sprenger R.R."/>
            <person name="Richter M."/>
            <person name="Diez M.S."/>
            <person name="Solano J."/>
            <person name="Bargiela R."/>
            <person name="Golyshina O.V."/>
            <person name="Manteca A."/>
            <person name="Ramos J.L."/>
            <person name="Gallego J.R."/>
            <person name="Llorente I."/>
            <person name="Martins Dos Santos V.A."/>
            <person name="Jensen O.N."/>
            <person name="Pelaez A.I."/>
            <person name="Sanchez J."/>
            <person name="Ferrer M."/>
        </authorList>
    </citation>
    <scope>NUCLEOTIDE SEQUENCE</scope>
</reference>
<evidence type="ECO:0000256" key="1">
    <source>
        <dbReference type="ARBA" id="ARBA00022801"/>
    </source>
</evidence>
<feature type="compositionally biased region" description="Basic and acidic residues" evidence="2">
    <location>
        <begin position="162"/>
        <end position="171"/>
    </location>
</feature>
<dbReference type="AlphaFoldDB" id="T1AVR2"/>
<sequence>VPVVRRLLQEFRERGLPRYFTAFRYLEDGSDYPGRLPGILPRAYLGRSDPIFTPSSPATAIVPELAPLEGEEVVYKHRYSGFFETDLGERLARSDVRTLVTTGILSHVCVSATAVDAFSRGLSVVLVRDATAGTNPSIHEATLRNLADTVGVVWDHDEVLRSLGPRKDGDPAARPTGRKGGPQ</sequence>
<dbReference type="EMBL" id="AUZZ01006820">
    <property type="protein sequence ID" value="EQD44834.1"/>
    <property type="molecule type" value="Genomic_DNA"/>
</dbReference>
<dbReference type="InterPro" id="IPR000868">
    <property type="entry name" value="Isochorismatase-like_dom"/>
</dbReference>
<dbReference type="GO" id="GO:0016787">
    <property type="term" value="F:hydrolase activity"/>
    <property type="evidence" value="ECO:0007669"/>
    <property type="project" value="UniProtKB-KW"/>
</dbReference>
<proteinExistence type="predicted"/>
<dbReference type="SUPFAM" id="SSF52499">
    <property type="entry name" value="Isochorismatase-like hydrolases"/>
    <property type="match status" value="1"/>
</dbReference>
<evidence type="ECO:0000259" key="3">
    <source>
        <dbReference type="Pfam" id="PF00857"/>
    </source>
</evidence>
<dbReference type="PANTHER" id="PTHR43540">
    <property type="entry name" value="PEROXYUREIDOACRYLATE/UREIDOACRYLATE AMIDOHYDROLASE-RELATED"/>
    <property type="match status" value="1"/>
</dbReference>
<feature type="non-terminal residue" evidence="4">
    <location>
        <position position="1"/>
    </location>
</feature>
<protein>
    <submittedName>
        <fullName evidence="4">Isochorismatase hydrolase</fullName>
    </submittedName>
</protein>
<feature type="domain" description="Isochorismatase-like" evidence="3">
    <location>
        <begin position="1"/>
        <end position="157"/>
    </location>
</feature>
<organism evidence="4">
    <name type="scientific">mine drainage metagenome</name>
    <dbReference type="NCBI Taxonomy" id="410659"/>
    <lineage>
        <taxon>unclassified sequences</taxon>
        <taxon>metagenomes</taxon>
        <taxon>ecological metagenomes</taxon>
    </lineage>
</organism>
<accession>T1AVR2</accession>
<gene>
    <name evidence="4" type="ORF">B2A_09446</name>
</gene>
<evidence type="ECO:0000313" key="4">
    <source>
        <dbReference type="EMBL" id="EQD44834.1"/>
    </source>
</evidence>
<comment type="caution">
    <text evidence="4">The sequence shown here is derived from an EMBL/GenBank/DDBJ whole genome shotgun (WGS) entry which is preliminary data.</text>
</comment>
<dbReference type="InterPro" id="IPR050272">
    <property type="entry name" value="Isochorismatase-like_hydrls"/>
</dbReference>
<name>T1AVR2_9ZZZZ</name>
<reference evidence="4" key="1">
    <citation type="submission" date="2013-08" db="EMBL/GenBank/DDBJ databases">
        <authorList>
            <person name="Mendez C."/>
            <person name="Richter M."/>
            <person name="Ferrer M."/>
            <person name="Sanchez J."/>
        </authorList>
    </citation>
    <scope>NUCLEOTIDE SEQUENCE</scope>
</reference>
<dbReference type="Pfam" id="PF00857">
    <property type="entry name" value="Isochorismatase"/>
    <property type="match status" value="1"/>
</dbReference>
<evidence type="ECO:0000256" key="2">
    <source>
        <dbReference type="SAM" id="MobiDB-lite"/>
    </source>
</evidence>
<feature type="region of interest" description="Disordered" evidence="2">
    <location>
        <begin position="162"/>
        <end position="183"/>
    </location>
</feature>
<dbReference type="Gene3D" id="3.40.50.850">
    <property type="entry name" value="Isochorismatase-like"/>
    <property type="match status" value="1"/>
</dbReference>
<keyword evidence="1 4" id="KW-0378">Hydrolase</keyword>
<dbReference type="CDD" id="cd00431">
    <property type="entry name" value="cysteine_hydrolases"/>
    <property type="match status" value="1"/>
</dbReference>